<proteinExistence type="predicted"/>
<accession>A0ABX0BR32</accession>
<dbReference type="EMBL" id="JAAGNC010000095">
    <property type="protein sequence ID" value="NEC57990.1"/>
    <property type="molecule type" value="Genomic_DNA"/>
</dbReference>
<gene>
    <name evidence="2" type="ORF">G3I59_20885</name>
</gene>
<name>A0ABX0BR32_9PSEU</name>
<protein>
    <submittedName>
        <fullName evidence="2">Uncharacterized protein</fullName>
    </submittedName>
</protein>
<feature type="compositionally biased region" description="Basic and acidic residues" evidence="1">
    <location>
        <begin position="1"/>
        <end position="19"/>
    </location>
</feature>
<organism evidence="2 3">
    <name type="scientific">Amycolatopsis rubida</name>
    <dbReference type="NCBI Taxonomy" id="112413"/>
    <lineage>
        <taxon>Bacteria</taxon>
        <taxon>Bacillati</taxon>
        <taxon>Actinomycetota</taxon>
        <taxon>Actinomycetes</taxon>
        <taxon>Pseudonocardiales</taxon>
        <taxon>Pseudonocardiaceae</taxon>
        <taxon>Amycolatopsis</taxon>
    </lineage>
</organism>
<evidence type="ECO:0000256" key="1">
    <source>
        <dbReference type="SAM" id="MobiDB-lite"/>
    </source>
</evidence>
<sequence length="131" mass="14690">MIDIRKNIPRSGRGDETPHRRAARGTPAGTVPVVSAGRGNGSRSEAKSLKRTIVATGPLSQNQTHRDISSRPAWIIATFRDVSAGPFWTSPKRAPGNNERRFYDREILAADRFPRTFLWRYANDDRRGTCL</sequence>
<dbReference type="Proteomes" id="UP000470404">
    <property type="component" value="Unassembled WGS sequence"/>
</dbReference>
<evidence type="ECO:0000313" key="2">
    <source>
        <dbReference type="EMBL" id="NEC57990.1"/>
    </source>
</evidence>
<comment type="caution">
    <text evidence="2">The sequence shown here is derived from an EMBL/GenBank/DDBJ whole genome shotgun (WGS) entry which is preliminary data.</text>
</comment>
<keyword evidence="3" id="KW-1185">Reference proteome</keyword>
<reference evidence="2 3" key="1">
    <citation type="submission" date="2020-01" db="EMBL/GenBank/DDBJ databases">
        <title>Insect and environment-associated Actinomycetes.</title>
        <authorList>
            <person name="Currrie C."/>
            <person name="Chevrette M."/>
            <person name="Carlson C."/>
            <person name="Stubbendieck R."/>
            <person name="Wendt-Pienkowski E."/>
        </authorList>
    </citation>
    <scope>NUCLEOTIDE SEQUENCE [LARGE SCALE GENOMIC DNA]</scope>
    <source>
        <strain evidence="2 3">SID8386</strain>
    </source>
</reference>
<evidence type="ECO:0000313" key="3">
    <source>
        <dbReference type="Proteomes" id="UP000470404"/>
    </source>
</evidence>
<dbReference type="RefSeq" id="WP_157904923.1">
    <property type="nucleotide sequence ID" value="NZ_JAAGNC010000095.1"/>
</dbReference>
<feature type="region of interest" description="Disordered" evidence="1">
    <location>
        <begin position="1"/>
        <end position="47"/>
    </location>
</feature>